<keyword evidence="2" id="KW-1185">Reference proteome</keyword>
<protein>
    <submittedName>
        <fullName evidence="1">Uncharacterized protein</fullName>
    </submittedName>
</protein>
<dbReference type="AlphaFoldDB" id="A0A098S0Z6"/>
<reference evidence="1 2" key="1">
    <citation type="journal article" date="2014" name="Int. J. Syst. Evol. Microbiol.">
        <title>Phaeodactylibacter xiamenensis gen. nov., sp. nov., a member of the family Saprospiraceae isolated from the marine alga Phaeodactylum tricornutum.</title>
        <authorList>
            <person name="Chen Z.Jr."/>
            <person name="Lei X."/>
            <person name="Lai Q."/>
            <person name="Li Y."/>
            <person name="Zhang B."/>
            <person name="Zhang J."/>
            <person name="Zhang H."/>
            <person name="Yang L."/>
            <person name="Zheng W."/>
            <person name="Tian Y."/>
            <person name="Yu Z."/>
            <person name="Xu H.Jr."/>
            <person name="Zheng T."/>
        </authorList>
    </citation>
    <scope>NUCLEOTIDE SEQUENCE [LARGE SCALE GENOMIC DNA]</scope>
    <source>
        <strain evidence="1 2">KD52</strain>
    </source>
</reference>
<organism evidence="1 2">
    <name type="scientific">Phaeodactylibacter xiamenensis</name>
    <dbReference type="NCBI Taxonomy" id="1524460"/>
    <lineage>
        <taxon>Bacteria</taxon>
        <taxon>Pseudomonadati</taxon>
        <taxon>Bacteroidota</taxon>
        <taxon>Saprospiria</taxon>
        <taxon>Saprospirales</taxon>
        <taxon>Haliscomenobacteraceae</taxon>
        <taxon>Phaeodactylibacter</taxon>
    </lineage>
</organism>
<proteinExistence type="predicted"/>
<dbReference type="EMBL" id="JPOS01000135">
    <property type="protein sequence ID" value="KGE84792.1"/>
    <property type="molecule type" value="Genomic_DNA"/>
</dbReference>
<comment type="caution">
    <text evidence="1">The sequence shown here is derived from an EMBL/GenBank/DDBJ whole genome shotgun (WGS) entry which is preliminary data.</text>
</comment>
<evidence type="ECO:0000313" key="2">
    <source>
        <dbReference type="Proteomes" id="UP000029736"/>
    </source>
</evidence>
<evidence type="ECO:0000313" key="1">
    <source>
        <dbReference type="EMBL" id="KGE84792.1"/>
    </source>
</evidence>
<gene>
    <name evidence="1" type="ORF">IX84_31870</name>
</gene>
<accession>A0A098S0Z6</accession>
<dbReference type="Proteomes" id="UP000029736">
    <property type="component" value="Unassembled WGS sequence"/>
</dbReference>
<sequence length="106" mass="12178">MSVNGPGYPQARILEINLFIPFHQNSAGIKRRNCRSPAFADCADSFSLFPFSGFYRACRVANVHSIRVLFDFYKTSGHFSIFEDKIRGLSQIFQIIRFGQQIFGQY</sequence>
<name>A0A098S0Z6_9BACT</name>